<evidence type="ECO:0000313" key="2">
    <source>
        <dbReference type="EMBL" id="BBP92602.1"/>
    </source>
</evidence>
<evidence type="ECO:0000259" key="1">
    <source>
        <dbReference type="Pfam" id="PF07195"/>
    </source>
</evidence>
<sequence length="83" mass="9136">MSEKEIELWETTAKSGLLRSDSILRSGASKIRSDLYANITTSDANKIQLTQIGISTSSSYKDGGKKLEFIKDSDGVEKLKKSH</sequence>
<evidence type="ECO:0000313" key="3">
    <source>
        <dbReference type="Proteomes" id="UP000464658"/>
    </source>
</evidence>
<protein>
    <recommendedName>
        <fullName evidence="1">Flagellar hook-associated protein 2 C-terminal domain-containing protein</fullName>
    </recommendedName>
</protein>
<feature type="domain" description="Flagellar hook-associated protein 2 C-terminal" evidence="1">
    <location>
        <begin position="1"/>
        <end position="72"/>
    </location>
</feature>
<accession>A0A5S9MIY0</accession>
<name>A0A5S9MIY0_BACIA</name>
<proteinExistence type="predicted"/>
<dbReference type="Pfam" id="PF07195">
    <property type="entry name" value="FliD_C"/>
    <property type="match status" value="1"/>
</dbReference>
<dbReference type="AlphaFoldDB" id="A0A5S9MIY0"/>
<dbReference type="Proteomes" id="UP000464658">
    <property type="component" value="Chromosome"/>
</dbReference>
<dbReference type="GO" id="GO:0007155">
    <property type="term" value="P:cell adhesion"/>
    <property type="evidence" value="ECO:0007669"/>
    <property type="project" value="InterPro"/>
</dbReference>
<gene>
    <name evidence="2" type="ORF">BsIDN1_62200</name>
</gene>
<organism evidence="2 3">
    <name type="scientific">Bacillus safensis</name>
    <dbReference type="NCBI Taxonomy" id="561879"/>
    <lineage>
        <taxon>Bacteria</taxon>
        <taxon>Bacillati</taxon>
        <taxon>Bacillota</taxon>
        <taxon>Bacilli</taxon>
        <taxon>Bacillales</taxon>
        <taxon>Bacillaceae</taxon>
        <taxon>Bacillus</taxon>
    </lineage>
</organism>
<dbReference type="EMBL" id="AP021906">
    <property type="protein sequence ID" value="BBP92602.1"/>
    <property type="molecule type" value="Genomic_DNA"/>
</dbReference>
<dbReference type="GO" id="GO:0009288">
    <property type="term" value="C:bacterial-type flagellum"/>
    <property type="evidence" value="ECO:0007669"/>
    <property type="project" value="InterPro"/>
</dbReference>
<reference evidence="2 3" key="1">
    <citation type="submission" date="2019-12" db="EMBL/GenBank/DDBJ databases">
        <title>Full genome sequence of a Bacillus safensis strain isolated from commercially available natto in Indonesia.</title>
        <authorList>
            <person name="Yoshida M."/>
            <person name="Uomi M."/>
            <person name="Waturangi D."/>
            <person name="Ekaputri J.J."/>
            <person name="Setiamarga D.H.E."/>
        </authorList>
    </citation>
    <scope>NUCLEOTIDE SEQUENCE [LARGE SCALE GENOMIC DNA]</scope>
    <source>
        <strain evidence="2 3">IDN1</strain>
    </source>
</reference>
<dbReference type="InterPro" id="IPR010809">
    <property type="entry name" value="FliD_C"/>
</dbReference>